<organism evidence="5 6">
    <name type="scientific">Vreelandella sedimenti</name>
    <dbReference type="NCBI Taxonomy" id="2729618"/>
    <lineage>
        <taxon>Bacteria</taxon>
        <taxon>Pseudomonadati</taxon>
        <taxon>Pseudomonadota</taxon>
        <taxon>Gammaproteobacteria</taxon>
        <taxon>Oceanospirillales</taxon>
        <taxon>Halomonadaceae</taxon>
        <taxon>Vreelandella</taxon>
    </lineage>
</organism>
<dbReference type="AlphaFoldDB" id="A0A7Z0NBL7"/>
<dbReference type="Gene3D" id="2.40.50.100">
    <property type="match status" value="2"/>
</dbReference>
<dbReference type="RefSeq" id="WP_180096157.1">
    <property type="nucleotide sequence ID" value="NZ_JACCGK010000032.1"/>
</dbReference>
<evidence type="ECO:0000256" key="1">
    <source>
        <dbReference type="ARBA" id="ARBA00009477"/>
    </source>
</evidence>
<sequence length="285" mass="32063">MTTQRQKTGSVLIHQPWGYTAAAVIALVFSILVALYSYLGTYTRKSTSSGLLMPEQGLLRLTANTAGSLEELRVSEGQSVEEGEILFVISSERFGVSGGAGNIIAEQLRQRQLLLERQQSLSHEKLNNQLTTYENRLLAIDSEIEQLVAELPLIERRINLAEVQLERHRELMRSNYTSVVELQQAEVELLTLQGQQQTLRRSQSTLRRERVNIMAQRQDVELQHQIELADIENNVSTIRQEQIENSIGVEQVVTAPFDGVVMGLNIQEGQQVNIGLPLARISHRV</sequence>
<dbReference type="PANTHER" id="PTHR30386:SF28">
    <property type="entry name" value="EXPORTED PROTEIN"/>
    <property type="match status" value="1"/>
</dbReference>
<name>A0A7Z0NBL7_9GAMM</name>
<keyword evidence="3" id="KW-1133">Transmembrane helix</keyword>
<proteinExistence type="inferred from homology"/>
<dbReference type="Pfam" id="PF25917">
    <property type="entry name" value="BSH_RND"/>
    <property type="match status" value="1"/>
</dbReference>
<feature type="transmembrane region" description="Helical" evidence="3">
    <location>
        <begin position="17"/>
        <end position="39"/>
    </location>
</feature>
<feature type="coiled-coil region" evidence="2">
    <location>
        <begin position="123"/>
        <end position="202"/>
    </location>
</feature>
<dbReference type="EMBL" id="JACCGK010000032">
    <property type="protein sequence ID" value="NYT75197.1"/>
    <property type="molecule type" value="Genomic_DNA"/>
</dbReference>
<protein>
    <submittedName>
        <fullName evidence="5">Biotin/lipoyl-binding protein</fullName>
    </submittedName>
</protein>
<dbReference type="Proteomes" id="UP000520876">
    <property type="component" value="Unassembled WGS sequence"/>
</dbReference>
<evidence type="ECO:0000256" key="2">
    <source>
        <dbReference type="SAM" id="Coils"/>
    </source>
</evidence>
<feature type="domain" description="Multidrug resistance protein MdtA-like barrel-sandwich hybrid" evidence="4">
    <location>
        <begin position="62"/>
        <end position="275"/>
    </location>
</feature>
<keyword evidence="2" id="KW-0175">Coiled coil</keyword>
<comment type="caution">
    <text evidence="5">The sequence shown here is derived from an EMBL/GenBank/DDBJ whole genome shotgun (WGS) entry which is preliminary data.</text>
</comment>
<reference evidence="5 6" key="1">
    <citation type="submission" date="2020-07" db="EMBL/GenBank/DDBJ databases">
        <title>Halomonas sp. QX-2 draft genome sequence.</title>
        <authorList>
            <person name="Qiu X."/>
        </authorList>
    </citation>
    <scope>NUCLEOTIDE SEQUENCE [LARGE SCALE GENOMIC DNA]</scope>
    <source>
        <strain evidence="5 6">QX-2</strain>
    </source>
</reference>
<gene>
    <name evidence="5" type="ORF">HZU72_22710</name>
</gene>
<accession>A0A7Z0NBL7</accession>
<evidence type="ECO:0000313" key="6">
    <source>
        <dbReference type="Proteomes" id="UP000520876"/>
    </source>
</evidence>
<keyword evidence="3" id="KW-0812">Transmembrane</keyword>
<dbReference type="InterPro" id="IPR058625">
    <property type="entry name" value="MdtA-like_BSH"/>
</dbReference>
<evidence type="ECO:0000313" key="5">
    <source>
        <dbReference type="EMBL" id="NYT75197.1"/>
    </source>
</evidence>
<dbReference type="InterPro" id="IPR050739">
    <property type="entry name" value="MFP"/>
</dbReference>
<comment type="similarity">
    <text evidence="1">Belongs to the membrane fusion protein (MFP) (TC 8.A.1) family.</text>
</comment>
<evidence type="ECO:0000259" key="4">
    <source>
        <dbReference type="Pfam" id="PF25917"/>
    </source>
</evidence>
<evidence type="ECO:0000256" key="3">
    <source>
        <dbReference type="SAM" id="Phobius"/>
    </source>
</evidence>
<keyword evidence="6" id="KW-1185">Reference proteome</keyword>
<dbReference type="PANTHER" id="PTHR30386">
    <property type="entry name" value="MEMBRANE FUSION SUBUNIT OF EMRAB-TOLC MULTIDRUG EFFLUX PUMP"/>
    <property type="match status" value="1"/>
</dbReference>
<keyword evidence="3" id="KW-0472">Membrane</keyword>